<dbReference type="NCBIfam" id="TIGR00383">
    <property type="entry name" value="corA"/>
    <property type="match status" value="1"/>
</dbReference>
<organism evidence="13 14">
    <name type="scientific">Siphonobacter aquaeclarae</name>
    <dbReference type="NCBI Taxonomy" id="563176"/>
    <lineage>
        <taxon>Bacteria</taxon>
        <taxon>Pseudomonadati</taxon>
        <taxon>Bacteroidota</taxon>
        <taxon>Cytophagia</taxon>
        <taxon>Cytophagales</taxon>
        <taxon>Cytophagaceae</taxon>
        <taxon>Siphonobacter</taxon>
    </lineage>
</organism>
<reference evidence="13 14" key="1">
    <citation type="submission" date="2016-10" db="EMBL/GenBank/DDBJ databases">
        <authorList>
            <person name="de Groot N.N."/>
        </authorList>
    </citation>
    <scope>NUCLEOTIDE SEQUENCE [LARGE SCALE GENOMIC DNA]</scope>
    <source>
        <strain evidence="13 14">DSM 21668</strain>
    </source>
</reference>
<dbReference type="Gene3D" id="3.30.460.20">
    <property type="entry name" value="CorA soluble domain-like"/>
    <property type="match status" value="1"/>
</dbReference>
<evidence type="ECO:0000256" key="6">
    <source>
        <dbReference type="ARBA" id="ARBA00022842"/>
    </source>
</evidence>
<dbReference type="InterPro" id="IPR045863">
    <property type="entry name" value="CorA_TM1_TM2"/>
</dbReference>
<keyword evidence="5 12" id="KW-0812">Transmembrane</keyword>
<sequence>MVRIYYKEGKQIRKENDVKELGHLKNVIWIDLQSASQEEEEWVENKYEVSFQTPQEIVEIESSARFFEQNDTINANSNFLRIDSEGFHIYPVSMILRNGTLFTFRRGDSKTFADTVKRMKVSGDETFQVGVDIFILLLETRIETDADLLEAISRDVTTLSKSLSADQKPRQDVLLRINALQENTMMLRESIIDKQRVLSNVLRSQLFPDSHRERLRLVLKDISSLLEYSTFNFERLEYLQNTFMGLVNLEQNQIIKIFTVVTIVFMPPTLIAGIFGMNYNEIPTSAQPYGFWLSLGMMLLSSVAVLAWFRRKHWI</sequence>
<keyword evidence="8 12" id="KW-0406">Ion transport</keyword>
<dbReference type="SUPFAM" id="SSF144083">
    <property type="entry name" value="Magnesium transport protein CorA, transmembrane region"/>
    <property type="match status" value="1"/>
</dbReference>
<dbReference type="InterPro" id="IPR045861">
    <property type="entry name" value="CorA_cytoplasmic_dom"/>
</dbReference>
<dbReference type="Pfam" id="PF01544">
    <property type="entry name" value="CorA"/>
    <property type="match status" value="1"/>
</dbReference>
<dbReference type="GO" id="GO:0050897">
    <property type="term" value="F:cobalt ion binding"/>
    <property type="evidence" value="ECO:0007669"/>
    <property type="project" value="TreeGrafter"/>
</dbReference>
<keyword evidence="6 12" id="KW-0460">Magnesium</keyword>
<comment type="catalytic activity">
    <reaction evidence="10">
        <text>Mg(2+)(in) = Mg(2+)(out)</text>
        <dbReference type="Rhea" id="RHEA:29827"/>
        <dbReference type="ChEBI" id="CHEBI:18420"/>
    </reaction>
</comment>
<keyword evidence="9 12" id="KW-0472">Membrane</keyword>
<evidence type="ECO:0000256" key="11">
    <source>
        <dbReference type="ARBA" id="ARBA00045497"/>
    </source>
</evidence>
<evidence type="ECO:0000256" key="8">
    <source>
        <dbReference type="ARBA" id="ARBA00023065"/>
    </source>
</evidence>
<comment type="subcellular location">
    <subcellularLocation>
        <location evidence="1">Cell membrane</location>
        <topology evidence="1">Multi-pass membrane protein</topology>
    </subcellularLocation>
    <subcellularLocation>
        <location evidence="12">Membrane</location>
        <topology evidence="12">Multi-pass membrane protein</topology>
    </subcellularLocation>
</comment>
<feature type="transmembrane region" description="Helical" evidence="12">
    <location>
        <begin position="254"/>
        <end position="277"/>
    </location>
</feature>
<evidence type="ECO:0000256" key="10">
    <source>
        <dbReference type="ARBA" id="ARBA00034269"/>
    </source>
</evidence>
<evidence type="ECO:0000256" key="1">
    <source>
        <dbReference type="ARBA" id="ARBA00004651"/>
    </source>
</evidence>
<dbReference type="OrthoDB" id="9803416at2"/>
<keyword evidence="4 12" id="KW-1003">Cell membrane</keyword>
<dbReference type="FunFam" id="1.20.58.340:FF:000004">
    <property type="entry name" value="Magnesium transport protein CorA"/>
    <property type="match status" value="1"/>
</dbReference>
<proteinExistence type="inferred from homology"/>
<dbReference type="AlphaFoldDB" id="A0A1G9U7H3"/>
<dbReference type="SUPFAM" id="SSF143865">
    <property type="entry name" value="CorA soluble domain-like"/>
    <property type="match status" value="1"/>
</dbReference>
<dbReference type="EMBL" id="FNGS01000007">
    <property type="protein sequence ID" value="SDM55505.1"/>
    <property type="molecule type" value="Genomic_DNA"/>
</dbReference>
<dbReference type="InterPro" id="IPR002523">
    <property type="entry name" value="MgTranspt_CorA/ZnTranspt_ZntB"/>
</dbReference>
<dbReference type="GO" id="GO:0005886">
    <property type="term" value="C:plasma membrane"/>
    <property type="evidence" value="ECO:0007669"/>
    <property type="project" value="UniProtKB-SubCell"/>
</dbReference>
<evidence type="ECO:0000256" key="3">
    <source>
        <dbReference type="ARBA" id="ARBA00022448"/>
    </source>
</evidence>
<gene>
    <name evidence="12" type="primary">corA</name>
    <name evidence="13" type="ORF">SAMN04488090_3692</name>
</gene>
<dbReference type="Proteomes" id="UP000198901">
    <property type="component" value="Unassembled WGS sequence"/>
</dbReference>
<comment type="function">
    <text evidence="11">Mediates influx of magnesium ions. Alternates between open and closed states. Activated by low cytoplasmic Mg(2+) levels. Inactive when cytoplasmic Mg(2+) levels are high.</text>
</comment>
<name>A0A1G9U7H3_9BACT</name>
<evidence type="ECO:0000256" key="7">
    <source>
        <dbReference type="ARBA" id="ARBA00022989"/>
    </source>
</evidence>
<evidence type="ECO:0000256" key="5">
    <source>
        <dbReference type="ARBA" id="ARBA00022692"/>
    </source>
</evidence>
<accession>A0A1G9U7H3</accession>
<evidence type="ECO:0000256" key="12">
    <source>
        <dbReference type="RuleBase" id="RU362010"/>
    </source>
</evidence>
<keyword evidence="14" id="KW-1185">Reference proteome</keyword>
<dbReference type="GO" id="GO:0015095">
    <property type="term" value="F:magnesium ion transmembrane transporter activity"/>
    <property type="evidence" value="ECO:0007669"/>
    <property type="project" value="UniProtKB-UniRule"/>
</dbReference>
<dbReference type="InterPro" id="IPR004488">
    <property type="entry name" value="Mg/Co-transport_prot_CorA"/>
</dbReference>
<feature type="transmembrane region" description="Helical" evidence="12">
    <location>
        <begin position="289"/>
        <end position="309"/>
    </location>
</feature>
<evidence type="ECO:0000256" key="2">
    <source>
        <dbReference type="ARBA" id="ARBA00009765"/>
    </source>
</evidence>
<dbReference type="PANTHER" id="PTHR46494">
    <property type="entry name" value="CORA FAMILY METAL ION TRANSPORTER (EUROFUNG)"/>
    <property type="match status" value="1"/>
</dbReference>
<dbReference type="GO" id="GO:0000287">
    <property type="term" value="F:magnesium ion binding"/>
    <property type="evidence" value="ECO:0007669"/>
    <property type="project" value="TreeGrafter"/>
</dbReference>
<dbReference type="PANTHER" id="PTHR46494:SF1">
    <property type="entry name" value="CORA FAMILY METAL ION TRANSPORTER (EUROFUNG)"/>
    <property type="match status" value="1"/>
</dbReference>
<evidence type="ECO:0000256" key="9">
    <source>
        <dbReference type="ARBA" id="ARBA00023136"/>
    </source>
</evidence>
<evidence type="ECO:0000313" key="14">
    <source>
        <dbReference type="Proteomes" id="UP000198901"/>
    </source>
</evidence>
<comment type="similarity">
    <text evidence="2 12">Belongs to the CorA metal ion transporter (MIT) (TC 1.A.35) family.</text>
</comment>
<dbReference type="Gene3D" id="1.20.58.340">
    <property type="entry name" value="Magnesium transport protein CorA, transmembrane region"/>
    <property type="match status" value="2"/>
</dbReference>
<keyword evidence="7 12" id="KW-1133">Transmembrane helix</keyword>
<protein>
    <recommendedName>
        <fullName evidence="12">Magnesium transport protein CorA</fullName>
    </recommendedName>
</protein>
<evidence type="ECO:0000313" key="13">
    <source>
        <dbReference type="EMBL" id="SDM55505.1"/>
    </source>
</evidence>
<dbReference type="GO" id="GO:0015087">
    <property type="term" value="F:cobalt ion transmembrane transporter activity"/>
    <property type="evidence" value="ECO:0007669"/>
    <property type="project" value="UniProtKB-UniRule"/>
</dbReference>
<keyword evidence="3 12" id="KW-0813">Transport</keyword>
<dbReference type="RefSeq" id="WP_093205663.1">
    <property type="nucleotide sequence ID" value="NZ_FNGS01000007.1"/>
</dbReference>
<evidence type="ECO:0000256" key="4">
    <source>
        <dbReference type="ARBA" id="ARBA00022475"/>
    </source>
</evidence>